<comment type="caution">
    <text evidence="1">The sequence shown here is derived from an EMBL/GenBank/DDBJ whole genome shotgun (WGS) entry which is preliminary data.</text>
</comment>
<dbReference type="Proteomes" id="UP000743370">
    <property type="component" value="Unassembled WGS sequence"/>
</dbReference>
<dbReference type="AlphaFoldDB" id="A0A8T0L9T4"/>
<dbReference type="PANTHER" id="PTHR31339">
    <property type="entry name" value="PECTIN LYASE-RELATED"/>
    <property type="match status" value="1"/>
</dbReference>
<dbReference type="InterPro" id="IPR051801">
    <property type="entry name" value="GH28_Enzymes"/>
</dbReference>
<sequence>MIFGISATLRYEEKGGVVPVLFDSNALISVGIVCSVGEWNLTTFNASNIFFEDLKLPFNLLHRFSHLVGNILPPIWELKGNGSGTEEEGKGRFLVEASNGMRNTINEFLVQPLPKLRPVVFCLTEFGGVGDNITLNTKTFEKGVRTISKLRNKGGGQLTLRFFLLLHELSSSSTAQTGRCVRDAAGAKGTVAVLVLAAEAQGRKGSSSGTRRNTISGFLVLGGVPVQPSSKLRPVVFCLTKFGGVVDDVTLNTEAFEKGVRAISKLGNKVKELEGGKENWFRRHRLMWEWCGREHSVGDVVLIWLKQFGVEWDWFVRSKWRAMGDIVVWDGS</sequence>
<gene>
    <name evidence="1" type="ORF">HKW66_Vig0035560</name>
</gene>
<evidence type="ECO:0000313" key="2">
    <source>
        <dbReference type="Proteomes" id="UP000743370"/>
    </source>
</evidence>
<reference evidence="1 2" key="1">
    <citation type="submission" date="2020-05" db="EMBL/GenBank/DDBJ databases">
        <title>Vigna angularis (adzuki bean) Var. LongXiaoDou No. 4 denovo assembly.</title>
        <authorList>
            <person name="Xiang H."/>
        </authorList>
    </citation>
    <scope>NUCLEOTIDE SEQUENCE [LARGE SCALE GENOMIC DNA]</scope>
    <source>
        <tissue evidence="1">Leaf</tissue>
    </source>
</reference>
<dbReference type="EMBL" id="JABFOF010000001">
    <property type="protein sequence ID" value="KAG2408734.1"/>
    <property type="molecule type" value="Genomic_DNA"/>
</dbReference>
<organism evidence="1 2">
    <name type="scientific">Phaseolus angularis</name>
    <name type="common">Azuki bean</name>
    <name type="synonym">Vigna angularis</name>
    <dbReference type="NCBI Taxonomy" id="3914"/>
    <lineage>
        <taxon>Eukaryota</taxon>
        <taxon>Viridiplantae</taxon>
        <taxon>Streptophyta</taxon>
        <taxon>Embryophyta</taxon>
        <taxon>Tracheophyta</taxon>
        <taxon>Spermatophyta</taxon>
        <taxon>Magnoliopsida</taxon>
        <taxon>eudicotyledons</taxon>
        <taxon>Gunneridae</taxon>
        <taxon>Pentapetalae</taxon>
        <taxon>rosids</taxon>
        <taxon>fabids</taxon>
        <taxon>Fabales</taxon>
        <taxon>Fabaceae</taxon>
        <taxon>Papilionoideae</taxon>
        <taxon>50 kb inversion clade</taxon>
        <taxon>NPAAA clade</taxon>
        <taxon>indigoferoid/millettioid clade</taxon>
        <taxon>Phaseoleae</taxon>
        <taxon>Vigna</taxon>
    </lineage>
</organism>
<protein>
    <submittedName>
        <fullName evidence="1">Uncharacterized protein</fullName>
    </submittedName>
</protein>
<name>A0A8T0L9T4_PHAAN</name>
<evidence type="ECO:0000313" key="1">
    <source>
        <dbReference type="EMBL" id="KAG2408734.1"/>
    </source>
</evidence>
<dbReference type="PANTHER" id="PTHR31339:SF48">
    <property type="entry name" value="PECTIN LYASE SUPERFAMILY PROTEIN"/>
    <property type="match status" value="1"/>
</dbReference>
<accession>A0A8T0L9T4</accession>
<proteinExistence type="predicted"/>